<evidence type="ECO:0000256" key="5">
    <source>
        <dbReference type="ARBA" id="ARBA00023172"/>
    </source>
</evidence>
<dbReference type="Gene3D" id="1.20.1440.120">
    <property type="entry name" value="Recombination protein O, C-terminal domain"/>
    <property type="match status" value="1"/>
</dbReference>
<evidence type="ECO:0000256" key="7">
    <source>
        <dbReference type="ARBA" id="ARBA00033409"/>
    </source>
</evidence>
<evidence type="ECO:0000313" key="11">
    <source>
        <dbReference type="Proteomes" id="UP000242469"/>
    </source>
</evidence>
<dbReference type="Pfam" id="PF11967">
    <property type="entry name" value="RecO_N"/>
    <property type="match status" value="1"/>
</dbReference>
<organism evidence="10 11">
    <name type="scientific">Marinobacterium iners DSM 11526</name>
    <dbReference type="NCBI Taxonomy" id="1122198"/>
    <lineage>
        <taxon>Bacteria</taxon>
        <taxon>Pseudomonadati</taxon>
        <taxon>Pseudomonadota</taxon>
        <taxon>Gammaproteobacteria</taxon>
        <taxon>Oceanospirillales</taxon>
        <taxon>Oceanospirillaceae</taxon>
        <taxon>Marinobacterium</taxon>
    </lineage>
</organism>
<feature type="domain" description="DNA replication/recombination mediator RecO N-terminal" evidence="9">
    <location>
        <begin position="9"/>
        <end position="80"/>
    </location>
</feature>
<gene>
    <name evidence="8" type="primary">recO</name>
    <name evidence="10" type="ORF">SAMN02745729_10538</name>
</gene>
<comment type="function">
    <text evidence="1 8">Involved in DNA repair and RecF pathway recombination.</text>
</comment>
<proteinExistence type="inferred from homology"/>
<dbReference type="OrthoDB" id="9804792at2"/>
<sequence length="232" mass="26588">MSQRVDAAAAYVLHSRPYRETSLLVDLLTLEHGKVSVVARGARKPGSRLRSTLQPFQSLQVGWQGRTDLKTLRMAEPVESLLMLQGKALLCGLYLNELLQRLLRPFDSHPRLFVYFRYALNELRLGQDLEGALRTFERQLLEQLGFALDTRSLQPGLSYRLDPERGLIVCNRADAYPAEHLQAIAEDHYDDPAVRRSAKRLMRNRLSPLLGDRPLRSRELFLKRKGVQDDRA</sequence>
<protein>
    <recommendedName>
        <fullName evidence="3 8">DNA repair protein RecO</fullName>
    </recommendedName>
    <alternativeName>
        <fullName evidence="7 8">Recombination protein O</fullName>
    </alternativeName>
</protein>
<dbReference type="RefSeq" id="WP_091825265.1">
    <property type="nucleotide sequence ID" value="NZ_FNRJ01000005.1"/>
</dbReference>
<evidence type="ECO:0000259" key="9">
    <source>
        <dbReference type="Pfam" id="PF11967"/>
    </source>
</evidence>
<keyword evidence="6 8" id="KW-0234">DNA repair</keyword>
<dbReference type="GO" id="GO:0006310">
    <property type="term" value="P:DNA recombination"/>
    <property type="evidence" value="ECO:0007669"/>
    <property type="project" value="UniProtKB-UniRule"/>
</dbReference>
<evidence type="ECO:0000256" key="6">
    <source>
        <dbReference type="ARBA" id="ARBA00023204"/>
    </source>
</evidence>
<dbReference type="PANTHER" id="PTHR33991">
    <property type="entry name" value="DNA REPAIR PROTEIN RECO"/>
    <property type="match status" value="1"/>
</dbReference>
<dbReference type="AlphaFoldDB" id="A0A1H4CJU5"/>
<dbReference type="Proteomes" id="UP000242469">
    <property type="component" value="Unassembled WGS sequence"/>
</dbReference>
<dbReference type="SUPFAM" id="SSF57863">
    <property type="entry name" value="ArfGap/RecO-like zinc finger"/>
    <property type="match status" value="1"/>
</dbReference>
<dbReference type="EMBL" id="FNRJ01000005">
    <property type="protein sequence ID" value="SEA60695.1"/>
    <property type="molecule type" value="Genomic_DNA"/>
</dbReference>
<dbReference type="Pfam" id="PF02565">
    <property type="entry name" value="RecO_C"/>
    <property type="match status" value="1"/>
</dbReference>
<dbReference type="GO" id="GO:0006302">
    <property type="term" value="P:double-strand break repair"/>
    <property type="evidence" value="ECO:0007669"/>
    <property type="project" value="TreeGrafter"/>
</dbReference>
<evidence type="ECO:0000256" key="1">
    <source>
        <dbReference type="ARBA" id="ARBA00003065"/>
    </source>
</evidence>
<comment type="similarity">
    <text evidence="2 8">Belongs to the RecO family.</text>
</comment>
<keyword evidence="11" id="KW-1185">Reference proteome</keyword>
<dbReference type="GO" id="GO:0043590">
    <property type="term" value="C:bacterial nucleoid"/>
    <property type="evidence" value="ECO:0007669"/>
    <property type="project" value="TreeGrafter"/>
</dbReference>
<dbReference type="InterPro" id="IPR042242">
    <property type="entry name" value="RecO_C"/>
</dbReference>
<evidence type="ECO:0000256" key="3">
    <source>
        <dbReference type="ARBA" id="ARBA00021310"/>
    </source>
</evidence>
<name>A0A1H4CJU5_9GAMM</name>
<accession>A0A1H4CJU5</accession>
<keyword evidence="4 8" id="KW-0227">DNA damage</keyword>
<dbReference type="InterPro" id="IPR022572">
    <property type="entry name" value="DNA_rep/recomb_RecO_N"/>
</dbReference>
<dbReference type="InterPro" id="IPR012340">
    <property type="entry name" value="NA-bd_OB-fold"/>
</dbReference>
<dbReference type="STRING" id="1122198.SAMN02745729_10538"/>
<evidence type="ECO:0000256" key="4">
    <source>
        <dbReference type="ARBA" id="ARBA00022763"/>
    </source>
</evidence>
<dbReference type="PANTHER" id="PTHR33991:SF1">
    <property type="entry name" value="DNA REPAIR PROTEIN RECO"/>
    <property type="match status" value="1"/>
</dbReference>
<evidence type="ECO:0000256" key="8">
    <source>
        <dbReference type="HAMAP-Rule" id="MF_00201"/>
    </source>
</evidence>
<dbReference type="Gene3D" id="2.40.50.140">
    <property type="entry name" value="Nucleic acid-binding proteins"/>
    <property type="match status" value="1"/>
</dbReference>
<dbReference type="InterPro" id="IPR003717">
    <property type="entry name" value="RecO"/>
</dbReference>
<evidence type="ECO:0000256" key="2">
    <source>
        <dbReference type="ARBA" id="ARBA00007452"/>
    </source>
</evidence>
<evidence type="ECO:0000313" key="10">
    <source>
        <dbReference type="EMBL" id="SEA60695.1"/>
    </source>
</evidence>
<keyword evidence="5 8" id="KW-0233">DNA recombination</keyword>
<dbReference type="InterPro" id="IPR037278">
    <property type="entry name" value="ARFGAP/RecO"/>
</dbReference>
<dbReference type="NCBIfam" id="TIGR00613">
    <property type="entry name" value="reco"/>
    <property type="match status" value="1"/>
</dbReference>
<reference evidence="11" key="1">
    <citation type="submission" date="2016-10" db="EMBL/GenBank/DDBJ databases">
        <authorList>
            <person name="Varghese N."/>
            <person name="Submissions S."/>
        </authorList>
    </citation>
    <scope>NUCLEOTIDE SEQUENCE [LARGE SCALE GENOMIC DNA]</scope>
    <source>
        <strain evidence="11">DSM 11526</strain>
    </source>
</reference>
<dbReference type="SUPFAM" id="SSF50249">
    <property type="entry name" value="Nucleic acid-binding proteins"/>
    <property type="match status" value="1"/>
</dbReference>
<dbReference type="HAMAP" id="MF_00201">
    <property type="entry name" value="RecO"/>
    <property type="match status" value="1"/>
</dbReference>